<dbReference type="AlphaFoldDB" id="A0A4Z2I5V8"/>
<gene>
    <name evidence="2" type="ORF">EYF80_016966</name>
</gene>
<sequence length="148" mass="16202">MAEHSFFNSVGSRVISSLCKREVTKDARQKRRTSRPSGRGASAPPPHPAEVLEGPREDDSGEMLDDDLCGETPHLLGPLDFGEAADQLLGATEHERLDDIRRNYPSAALLTTLGGREELTMVSATAVRQAAWSSGDKREKFLSHQVFT</sequence>
<evidence type="ECO:0000313" key="2">
    <source>
        <dbReference type="EMBL" id="TNN72855.1"/>
    </source>
</evidence>
<organism evidence="2 3">
    <name type="scientific">Liparis tanakae</name>
    <name type="common">Tanaka's snailfish</name>
    <dbReference type="NCBI Taxonomy" id="230148"/>
    <lineage>
        <taxon>Eukaryota</taxon>
        <taxon>Metazoa</taxon>
        <taxon>Chordata</taxon>
        <taxon>Craniata</taxon>
        <taxon>Vertebrata</taxon>
        <taxon>Euteleostomi</taxon>
        <taxon>Actinopterygii</taxon>
        <taxon>Neopterygii</taxon>
        <taxon>Teleostei</taxon>
        <taxon>Neoteleostei</taxon>
        <taxon>Acanthomorphata</taxon>
        <taxon>Eupercaria</taxon>
        <taxon>Perciformes</taxon>
        <taxon>Cottioidei</taxon>
        <taxon>Cottales</taxon>
        <taxon>Liparidae</taxon>
        <taxon>Liparis</taxon>
    </lineage>
</organism>
<proteinExistence type="predicted"/>
<dbReference type="Proteomes" id="UP000314294">
    <property type="component" value="Unassembled WGS sequence"/>
</dbReference>
<feature type="region of interest" description="Disordered" evidence="1">
    <location>
        <begin position="21"/>
        <end position="69"/>
    </location>
</feature>
<evidence type="ECO:0000256" key="1">
    <source>
        <dbReference type="SAM" id="MobiDB-lite"/>
    </source>
</evidence>
<protein>
    <submittedName>
        <fullName evidence="2">Uncharacterized protein</fullName>
    </submittedName>
</protein>
<keyword evidence="3" id="KW-1185">Reference proteome</keyword>
<dbReference type="EMBL" id="SRLO01000132">
    <property type="protein sequence ID" value="TNN72855.1"/>
    <property type="molecule type" value="Genomic_DNA"/>
</dbReference>
<feature type="compositionally biased region" description="Acidic residues" evidence="1">
    <location>
        <begin position="59"/>
        <end position="69"/>
    </location>
</feature>
<comment type="caution">
    <text evidence="2">The sequence shown here is derived from an EMBL/GenBank/DDBJ whole genome shotgun (WGS) entry which is preliminary data.</text>
</comment>
<accession>A0A4Z2I5V8</accession>
<reference evidence="2 3" key="1">
    <citation type="submission" date="2019-03" db="EMBL/GenBank/DDBJ databases">
        <title>First draft genome of Liparis tanakae, snailfish: a comprehensive survey of snailfish specific genes.</title>
        <authorList>
            <person name="Kim W."/>
            <person name="Song I."/>
            <person name="Jeong J.-H."/>
            <person name="Kim D."/>
            <person name="Kim S."/>
            <person name="Ryu S."/>
            <person name="Song J.Y."/>
            <person name="Lee S.K."/>
        </authorList>
    </citation>
    <scope>NUCLEOTIDE SEQUENCE [LARGE SCALE GENOMIC DNA]</scope>
    <source>
        <tissue evidence="2">Muscle</tissue>
    </source>
</reference>
<name>A0A4Z2I5V8_9TELE</name>
<evidence type="ECO:0000313" key="3">
    <source>
        <dbReference type="Proteomes" id="UP000314294"/>
    </source>
</evidence>